<reference evidence="8" key="1">
    <citation type="submission" date="2023-03" db="EMBL/GenBank/DDBJ databases">
        <title>Chromosome-level genomes of two armyworms, Mythimna separata and Mythimna loreyi, provide insights into the biosynthesis and reception of sex pheromones.</title>
        <authorList>
            <person name="Zhao H."/>
        </authorList>
    </citation>
    <scope>NUCLEOTIDE SEQUENCE</scope>
    <source>
        <strain evidence="8">BeijingLab</strain>
        <tissue evidence="8">Pupa</tissue>
    </source>
</reference>
<dbReference type="SUPFAM" id="SSF48264">
    <property type="entry name" value="Cytochrome P450"/>
    <property type="match status" value="1"/>
</dbReference>
<evidence type="ECO:0000313" key="8">
    <source>
        <dbReference type="EMBL" id="KAJ8727453.1"/>
    </source>
</evidence>
<dbReference type="Pfam" id="PF00067">
    <property type="entry name" value="p450"/>
    <property type="match status" value="1"/>
</dbReference>
<keyword evidence="6" id="KW-0408">Iron</keyword>
<protein>
    <recommendedName>
        <fullName evidence="10">Cytochrome P450</fullName>
    </recommendedName>
</protein>
<dbReference type="InterPro" id="IPR050182">
    <property type="entry name" value="Cytochrome_P450_fam2"/>
</dbReference>
<dbReference type="Gene3D" id="1.10.630.10">
    <property type="entry name" value="Cytochrome P450"/>
    <property type="match status" value="1"/>
</dbReference>
<evidence type="ECO:0008006" key="10">
    <source>
        <dbReference type="Google" id="ProtNLM"/>
    </source>
</evidence>
<gene>
    <name evidence="8" type="ORF">PYW07_001572</name>
</gene>
<dbReference type="AlphaFoldDB" id="A0AAD7YTU5"/>
<keyword evidence="5" id="KW-0560">Oxidoreductase</keyword>
<dbReference type="GO" id="GO:0006805">
    <property type="term" value="P:xenobiotic metabolic process"/>
    <property type="evidence" value="ECO:0007669"/>
    <property type="project" value="TreeGrafter"/>
</dbReference>
<name>A0AAD7YTU5_MYTSE</name>
<evidence type="ECO:0000256" key="4">
    <source>
        <dbReference type="ARBA" id="ARBA00022723"/>
    </source>
</evidence>
<dbReference type="InterPro" id="IPR001128">
    <property type="entry name" value="Cyt_P450"/>
</dbReference>
<evidence type="ECO:0000313" key="9">
    <source>
        <dbReference type="Proteomes" id="UP001231518"/>
    </source>
</evidence>
<keyword evidence="7" id="KW-0503">Monooxygenase</keyword>
<accession>A0AAD7YTU5</accession>
<keyword evidence="9" id="KW-1185">Reference proteome</keyword>
<dbReference type="InterPro" id="IPR036396">
    <property type="entry name" value="Cyt_P450_sf"/>
</dbReference>
<evidence type="ECO:0000256" key="1">
    <source>
        <dbReference type="ARBA" id="ARBA00001971"/>
    </source>
</evidence>
<dbReference type="GO" id="GO:0020037">
    <property type="term" value="F:heme binding"/>
    <property type="evidence" value="ECO:0007669"/>
    <property type="project" value="InterPro"/>
</dbReference>
<dbReference type="PRINTS" id="PR00463">
    <property type="entry name" value="EP450I"/>
</dbReference>
<evidence type="ECO:0000256" key="7">
    <source>
        <dbReference type="ARBA" id="ARBA00023033"/>
    </source>
</evidence>
<dbReference type="InterPro" id="IPR002401">
    <property type="entry name" value="Cyt_P450_E_grp-I"/>
</dbReference>
<proteinExistence type="inferred from homology"/>
<sequence length="367" mass="42671">MIAAIVIALLIPYLIVYFYRNAYKRPDNFPPGPPSLPVYGAFWIVLAHGFNDLSTAFKKLGEKYKTKVIGCFMGPVPTIVINDPALIKEMLTREEFDGRMDIILFRLRSFWKKLGIFFTDGYFWHVQRRFSLRYLRDYGFGRRDDTLEAVMSQEINEMLDMRLSGPKYPGEMEIVKGDLAYMPFFFSIPFINGMVHVLSRSTLPRSEYHSLRTLAQGTLTFLRNSTDMGGALSLTPWLKDVLPNYSGYNNLVKGNQVLLDYFSKVVNEAKETHDETYDRHFLDMYLTKMKEEFRDKERTTYSVDQLILTCTDYTFPAASAVQIVLSMLVERLLVQPEIQDKIHEEIDRVVGRDRLPNLDDRKKYVAF</sequence>
<comment type="cofactor">
    <cofactor evidence="1">
        <name>heme</name>
        <dbReference type="ChEBI" id="CHEBI:30413"/>
    </cofactor>
</comment>
<keyword evidence="3" id="KW-0349">Heme</keyword>
<evidence type="ECO:0000256" key="2">
    <source>
        <dbReference type="ARBA" id="ARBA00010617"/>
    </source>
</evidence>
<dbReference type="PANTHER" id="PTHR24300">
    <property type="entry name" value="CYTOCHROME P450 508A4-RELATED"/>
    <property type="match status" value="1"/>
</dbReference>
<evidence type="ECO:0000256" key="3">
    <source>
        <dbReference type="ARBA" id="ARBA00022617"/>
    </source>
</evidence>
<dbReference type="GO" id="GO:0006082">
    <property type="term" value="P:organic acid metabolic process"/>
    <property type="evidence" value="ECO:0007669"/>
    <property type="project" value="TreeGrafter"/>
</dbReference>
<keyword evidence="4" id="KW-0479">Metal-binding</keyword>
<comment type="similarity">
    <text evidence="2">Belongs to the cytochrome P450 family.</text>
</comment>
<comment type="caution">
    <text evidence="8">The sequence shown here is derived from an EMBL/GenBank/DDBJ whole genome shotgun (WGS) entry which is preliminary data.</text>
</comment>
<dbReference type="GO" id="GO:0005506">
    <property type="term" value="F:iron ion binding"/>
    <property type="evidence" value="ECO:0007669"/>
    <property type="project" value="InterPro"/>
</dbReference>
<evidence type="ECO:0000256" key="5">
    <source>
        <dbReference type="ARBA" id="ARBA00023002"/>
    </source>
</evidence>
<dbReference type="GO" id="GO:0016712">
    <property type="term" value="F:oxidoreductase activity, acting on paired donors, with incorporation or reduction of molecular oxygen, reduced flavin or flavoprotein as one donor, and incorporation of one atom of oxygen"/>
    <property type="evidence" value="ECO:0007669"/>
    <property type="project" value="TreeGrafter"/>
</dbReference>
<dbReference type="GO" id="GO:0008395">
    <property type="term" value="F:steroid hydroxylase activity"/>
    <property type="evidence" value="ECO:0007669"/>
    <property type="project" value="TreeGrafter"/>
</dbReference>
<dbReference type="PANTHER" id="PTHR24300:SF376">
    <property type="entry name" value="CYTOCHROME P450 15A1"/>
    <property type="match status" value="1"/>
</dbReference>
<dbReference type="EMBL" id="JARGEI010000008">
    <property type="protein sequence ID" value="KAJ8727453.1"/>
    <property type="molecule type" value="Genomic_DNA"/>
</dbReference>
<dbReference type="Proteomes" id="UP001231518">
    <property type="component" value="Chromosome 11"/>
</dbReference>
<dbReference type="GO" id="GO:0005737">
    <property type="term" value="C:cytoplasm"/>
    <property type="evidence" value="ECO:0007669"/>
    <property type="project" value="TreeGrafter"/>
</dbReference>
<evidence type="ECO:0000256" key="6">
    <source>
        <dbReference type="ARBA" id="ARBA00023004"/>
    </source>
</evidence>
<organism evidence="8 9">
    <name type="scientific">Mythimna separata</name>
    <name type="common">Oriental armyworm</name>
    <name type="synonym">Pseudaletia separata</name>
    <dbReference type="NCBI Taxonomy" id="271217"/>
    <lineage>
        <taxon>Eukaryota</taxon>
        <taxon>Metazoa</taxon>
        <taxon>Ecdysozoa</taxon>
        <taxon>Arthropoda</taxon>
        <taxon>Hexapoda</taxon>
        <taxon>Insecta</taxon>
        <taxon>Pterygota</taxon>
        <taxon>Neoptera</taxon>
        <taxon>Endopterygota</taxon>
        <taxon>Lepidoptera</taxon>
        <taxon>Glossata</taxon>
        <taxon>Ditrysia</taxon>
        <taxon>Noctuoidea</taxon>
        <taxon>Noctuidae</taxon>
        <taxon>Noctuinae</taxon>
        <taxon>Hadenini</taxon>
        <taxon>Mythimna</taxon>
    </lineage>
</organism>